<keyword evidence="8" id="KW-1185">Reference proteome</keyword>
<keyword evidence="4" id="KW-1133">Transmembrane helix</keyword>
<keyword evidence="6" id="KW-0732">Signal</keyword>
<keyword evidence="5" id="KW-0472">Membrane</keyword>
<dbReference type="AlphaFoldDB" id="A0A1Z5JKR6"/>
<dbReference type="EMBL" id="BDSP01000081">
    <property type="protein sequence ID" value="GAX14610.1"/>
    <property type="molecule type" value="Genomic_DNA"/>
</dbReference>
<organism evidence="7 8">
    <name type="scientific">Fistulifera solaris</name>
    <name type="common">Oleaginous diatom</name>
    <dbReference type="NCBI Taxonomy" id="1519565"/>
    <lineage>
        <taxon>Eukaryota</taxon>
        <taxon>Sar</taxon>
        <taxon>Stramenopiles</taxon>
        <taxon>Ochrophyta</taxon>
        <taxon>Bacillariophyta</taxon>
        <taxon>Bacillariophyceae</taxon>
        <taxon>Bacillariophycidae</taxon>
        <taxon>Naviculales</taxon>
        <taxon>Naviculaceae</taxon>
        <taxon>Fistulifera</taxon>
    </lineage>
</organism>
<evidence type="ECO:0000256" key="1">
    <source>
        <dbReference type="ARBA" id="ARBA00004141"/>
    </source>
</evidence>
<sequence length="390" mass="43467">MNSLLFFFTLVATCSLSAVNAWTASPTRYPKHSFTKLHESVAIDGIVSISGEAEPENHDVDHLSLKIHNNLEQDIVTPFDIARRKVSDVLEQSFRPENFSKEKIFNALLLTASFGFAGYTILNIDSGMTRGWTQNEIAMRIPLDNWNNYETSLAEKPIYTKTMINVIIYLLGDWLSQTIFQKKNVLDFDAGRTLRNGFIGLCFGPLVHEYYQFSDTILPLDSPNPLLTRVEKIVMDQTIYLSVKASIYVAAVALLAGESMETAKTNVKERIVGIVTTAWKFWPLVHCLTYTVVPAQHRILWVNCVDLFWNAILASMTGAKSNNNSNGDTVQSEKAIQTKVLSSAMLLKQELVSVNTEDSLFFVNSTGTLLASSTLVSTNSTVEVISGEEE</sequence>
<dbReference type="InterPro" id="IPR007248">
    <property type="entry name" value="Mpv17_PMP22"/>
</dbReference>
<evidence type="ECO:0000256" key="5">
    <source>
        <dbReference type="ARBA" id="ARBA00023136"/>
    </source>
</evidence>
<comment type="similarity">
    <text evidence="2">Belongs to the peroxisomal membrane protein PXMP2/4 family.</text>
</comment>
<dbReference type="OrthoDB" id="860at2759"/>
<comment type="subcellular location">
    <subcellularLocation>
        <location evidence="1">Membrane</location>
        <topology evidence="1">Multi-pass membrane protein</topology>
    </subcellularLocation>
</comment>
<evidence type="ECO:0000256" key="6">
    <source>
        <dbReference type="SAM" id="SignalP"/>
    </source>
</evidence>
<dbReference type="Proteomes" id="UP000198406">
    <property type="component" value="Unassembled WGS sequence"/>
</dbReference>
<evidence type="ECO:0000256" key="3">
    <source>
        <dbReference type="ARBA" id="ARBA00022692"/>
    </source>
</evidence>
<feature type="chain" id="PRO_5012283602" evidence="6">
    <location>
        <begin position="22"/>
        <end position="390"/>
    </location>
</feature>
<dbReference type="Pfam" id="PF04117">
    <property type="entry name" value="Mpv17_PMP22"/>
    <property type="match status" value="1"/>
</dbReference>
<dbReference type="PANTHER" id="PTHR11266:SF121">
    <property type="entry name" value="OS09G0315000 PROTEIN"/>
    <property type="match status" value="1"/>
</dbReference>
<proteinExistence type="inferred from homology"/>
<dbReference type="PANTHER" id="PTHR11266">
    <property type="entry name" value="PEROXISOMAL MEMBRANE PROTEIN 2, PXMP2 MPV17"/>
    <property type="match status" value="1"/>
</dbReference>
<evidence type="ECO:0000256" key="2">
    <source>
        <dbReference type="ARBA" id="ARBA00006824"/>
    </source>
</evidence>
<accession>A0A1Z5JKR6</accession>
<dbReference type="GO" id="GO:0016020">
    <property type="term" value="C:membrane"/>
    <property type="evidence" value="ECO:0007669"/>
    <property type="project" value="UniProtKB-SubCell"/>
</dbReference>
<evidence type="ECO:0000313" key="8">
    <source>
        <dbReference type="Proteomes" id="UP000198406"/>
    </source>
</evidence>
<reference evidence="7 8" key="1">
    <citation type="journal article" date="2015" name="Plant Cell">
        <title>Oil accumulation by the oleaginous diatom Fistulifera solaris as revealed by the genome and transcriptome.</title>
        <authorList>
            <person name="Tanaka T."/>
            <person name="Maeda Y."/>
            <person name="Veluchamy A."/>
            <person name="Tanaka M."/>
            <person name="Abida H."/>
            <person name="Marechal E."/>
            <person name="Bowler C."/>
            <person name="Muto M."/>
            <person name="Sunaga Y."/>
            <person name="Tanaka M."/>
            <person name="Yoshino T."/>
            <person name="Taniguchi T."/>
            <person name="Fukuda Y."/>
            <person name="Nemoto M."/>
            <person name="Matsumoto M."/>
            <person name="Wong P.S."/>
            <person name="Aburatani S."/>
            <person name="Fujibuchi W."/>
        </authorList>
    </citation>
    <scope>NUCLEOTIDE SEQUENCE [LARGE SCALE GENOMIC DNA]</scope>
    <source>
        <strain evidence="7 8">JPCC DA0580</strain>
    </source>
</reference>
<gene>
    <name evidence="7" type="ORF">FisN_6Lh392</name>
</gene>
<feature type="signal peptide" evidence="6">
    <location>
        <begin position="1"/>
        <end position="21"/>
    </location>
</feature>
<dbReference type="InParanoid" id="A0A1Z5JKR6"/>
<keyword evidence="3" id="KW-0812">Transmembrane</keyword>
<evidence type="ECO:0000313" key="7">
    <source>
        <dbReference type="EMBL" id="GAX14610.1"/>
    </source>
</evidence>
<evidence type="ECO:0000256" key="4">
    <source>
        <dbReference type="ARBA" id="ARBA00022989"/>
    </source>
</evidence>
<comment type="caution">
    <text evidence="7">The sequence shown here is derived from an EMBL/GenBank/DDBJ whole genome shotgun (WGS) entry which is preliminary data.</text>
</comment>
<dbReference type="GO" id="GO:0005737">
    <property type="term" value="C:cytoplasm"/>
    <property type="evidence" value="ECO:0007669"/>
    <property type="project" value="TreeGrafter"/>
</dbReference>
<name>A0A1Z5JKR6_FISSO</name>
<protein>
    <submittedName>
        <fullName evidence="7">Protein Mpv17</fullName>
    </submittedName>
</protein>